<dbReference type="AlphaFoldDB" id="A0A939LNR5"/>
<feature type="transmembrane region" description="Helical" evidence="1">
    <location>
        <begin position="15"/>
        <end position="36"/>
    </location>
</feature>
<dbReference type="GO" id="GO:0016747">
    <property type="term" value="F:acyltransferase activity, transferring groups other than amino-acyl groups"/>
    <property type="evidence" value="ECO:0007669"/>
    <property type="project" value="InterPro"/>
</dbReference>
<dbReference type="Proteomes" id="UP000664209">
    <property type="component" value="Unassembled WGS sequence"/>
</dbReference>
<proteinExistence type="predicted"/>
<keyword evidence="1" id="KW-0812">Transmembrane</keyword>
<feature type="transmembrane region" description="Helical" evidence="1">
    <location>
        <begin position="189"/>
        <end position="207"/>
    </location>
</feature>
<dbReference type="Pfam" id="PF01757">
    <property type="entry name" value="Acyl_transf_3"/>
    <property type="match status" value="1"/>
</dbReference>
<evidence type="ECO:0000259" key="3">
    <source>
        <dbReference type="Pfam" id="PF19040"/>
    </source>
</evidence>
<dbReference type="GO" id="GO:0016020">
    <property type="term" value="C:membrane"/>
    <property type="evidence" value="ECO:0007669"/>
    <property type="project" value="TreeGrafter"/>
</dbReference>
<evidence type="ECO:0000256" key="1">
    <source>
        <dbReference type="SAM" id="Phobius"/>
    </source>
</evidence>
<feature type="domain" description="Acyltransferase 3" evidence="2">
    <location>
        <begin position="9"/>
        <end position="325"/>
    </location>
</feature>
<reference evidence="4" key="1">
    <citation type="submission" date="2021-03" db="EMBL/GenBank/DDBJ databases">
        <title>Actinotalea soli sp. nov., isolated from soil.</title>
        <authorList>
            <person name="Ping W."/>
            <person name="Zhang J."/>
        </authorList>
    </citation>
    <scope>NUCLEOTIDE SEQUENCE</scope>
    <source>
        <strain evidence="4">BY-33</strain>
    </source>
</reference>
<dbReference type="PANTHER" id="PTHR23028:SF53">
    <property type="entry name" value="ACYL_TRANSF_3 DOMAIN-CONTAINING PROTEIN"/>
    <property type="match status" value="1"/>
</dbReference>
<feature type="transmembrane region" description="Helical" evidence="1">
    <location>
        <begin position="129"/>
        <end position="145"/>
    </location>
</feature>
<feature type="transmembrane region" description="Helical" evidence="1">
    <location>
        <begin position="309"/>
        <end position="330"/>
    </location>
</feature>
<gene>
    <name evidence="4" type="ORF">J4G33_03920</name>
</gene>
<accession>A0A939LNR5</accession>
<evidence type="ECO:0000259" key="2">
    <source>
        <dbReference type="Pfam" id="PF01757"/>
    </source>
</evidence>
<protein>
    <submittedName>
        <fullName evidence="4">Acyltransferase</fullName>
    </submittedName>
</protein>
<dbReference type="PANTHER" id="PTHR23028">
    <property type="entry name" value="ACETYLTRANSFERASE"/>
    <property type="match status" value="1"/>
</dbReference>
<name>A0A939LNR5_9CELL</name>
<dbReference type="Pfam" id="PF19040">
    <property type="entry name" value="SGNH"/>
    <property type="match status" value="1"/>
</dbReference>
<keyword evidence="4" id="KW-0808">Transferase</keyword>
<evidence type="ECO:0000313" key="5">
    <source>
        <dbReference type="Proteomes" id="UP000664209"/>
    </source>
</evidence>
<feature type="transmembrane region" description="Helical" evidence="1">
    <location>
        <begin position="242"/>
        <end position="263"/>
    </location>
</feature>
<feature type="transmembrane region" description="Helical" evidence="1">
    <location>
        <begin position="219"/>
        <end position="236"/>
    </location>
</feature>
<feature type="transmembrane region" description="Helical" evidence="1">
    <location>
        <begin position="342"/>
        <end position="362"/>
    </location>
</feature>
<sequence length="680" mass="72986">MTVVLFHLWPDRLTGGYVGVDVFFVISGFLITSHLVREMTAKGRISLGAFWARRVRRLLPAAGLVLVASLLGTLLVAPRTLWQPFSLEIGASAVYVQNWVLAGSAVDYFAQEVPASPVQHYWSLSVEEQFYLGWPLLMLGLLVLARRAGLSLQRTLAVGLVTVLALSLAHSIHATLATPSSGYFSTFTHAWEFAAGGLLALATRRLASARWAAARGARVVLSWTGLALIVVAVLVFDGGTPFPGYLAAIPVLGTLAVIAAGMTGSPVGPDRVMTLGVTRAIGNASYSLYLWHWPLIVLVPYALGRDLTLVDKLGVLLASVVLAFVTKAMVEDRFRGSGGVRTTYLVAGVVTAAMVAACFVAWQHVENRTTSAYVSAEAVGSSALAGSDPCLGAMAMEPGGHCPDSHRLREWMTPEFASGDGQDAWIDVQAETAPFFRRSCALVEGTVVEECRFGSQDPSATVALVGDSHARHLTRAVAMLAEENNWAIRVYGASSCRPAIQTYTTSIDRENREDCQHWKRDLVPLIAEMQDVDVILTAGATKRYAYTEPAEELPRIAEAFAATWRIWTAGGTPVVAVVDVPISMDRNVPDCIAAAPVDEDPCTLPRAEAAPLDPIVVAMESDPVPGVTLLDMTDSFCDEETCHFVIGGIMTHKDTNHITSTFGATLAPQIREALVGAMDR</sequence>
<keyword evidence="4" id="KW-0012">Acyltransferase</keyword>
<dbReference type="EMBL" id="JAGEMK010000001">
    <property type="protein sequence ID" value="MBO1750944.1"/>
    <property type="molecule type" value="Genomic_DNA"/>
</dbReference>
<organism evidence="4 5">
    <name type="scientific">Actinotalea soli</name>
    <dbReference type="NCBI Taxonomy" id="2819234"/>
    <lineage>
        <taxon>Bacteria</taxon>
        <taxon>Bacillati</taxon>
        <taxon>Actinomycetota</taxon>
        <taxon>Actinomycetes</taxon>
        <taxon>Micrococcales</taxon>
        <taxon>Cellulomonadaceae</taxon>
        <taxon>Actinotalea</taxon>
    </lineage>
</organism>
<dbReference type="InterPro" id="IPR002656">
    <property type="entry name" value="Acyl_transf_3_dom"/>
</dbReference>
<keyword evidence="1" id="KW-1133">Transmembrane helix</keyword>
<feature type="transmembrane region" description="Helical" evidence="1">
    <location>
        <begin position="57"/>
        <end position="77"/>
    </location>
</feature>
<dbReference type="InterPro" id="IPR043968">
    <property type="entry name" value="SGNH"/>
</dbReference>
<dbReference type="InterPro" id="IPR050879">
    <property type="entry name" value="Acyltransferase_3"/>
</dbReference>
<keyword evidence="5" id="KW-1185">Reference proteome</keyword>
<feature type="transmembrane region" description="Helical" evidence="1">
    <location>
        <begin position="284"/>
        <end position="303"/>
    </location>
</feature>
<keyword evidence="1" id="KW-0472">Membrane</keyword>
<comment type="caution">
    <text evidence="4">The sequence shown here is derived from an EMBL/GenBank/DDBJ whole genome shotgun (WGS) entry which is preliminary data.</text>
</comment>
<evidence type="ECO:0000313" key="4">
    <source>
        <dbReference type="EMBL" id="MBO1750944.1"/>
    </source>
</evidence>
<dbReference type="GO" id="GO:0009103">
    <property type="term" value="P:lipopolysaccharide biosynthetic process"/>
    <property type="evidence" value="ECO:0007669"/>
    <property type="project" value="TreeGrafter"/>
</dbReference>
<feature type="domain" description="SGNH" evidence="3">
    <location>
        <begin position="449"/>
        <end position="671"/>
    </location>
</feature>
<feature type="transmembrane region" description="Helical" evidence="1">
    <location>
        <begin position="157"/>
        <end position="177"/>
    </location>
</feature>